<evidence type="ECO:0000256" key="2">
    <source>
        <dbReference type="ARBA" id="ARBA00022500"/>
    </source>
</evidence>
<dbReference type="PROSITE" id="PS50885">
    <property type="entry name" value="HAMP"/>
    <property type="match status" value="2"/>
</dbReference>
<evidence type="ECO:0000259" key="9">
    <source>
        <dbReference type="PROSITE" id="PS50112"/>
    </source>
</evidence>
<evidence type="ECO:0000256" key="1">
    <source>
        <dbReference type="ARBA" id="ARBA00004370"/>
    </source>
</evidence>
<dbReference type="SUPFAM" id="SSF55785">
    <property type="entry name" value="PYP-like sensor domain (PAS domain)"/>
    <property type="match status" value="4"/>
</dbReference>
<dbReference type="InterPro" id="IPR000014">
    <property type="entry name" value="PAS"/>
</dbReference>
<protein>
    <submittedName>
        <fullName evidence="12">PAS domain S-box protein</fullName>
    </submittedName>
</protein>
<dbReference type="GO" id="GO:0006935">
    <property type="term" value="P:chemotaxis"/>
    <property type="evidence" value="ECO:0007669"/>
    <property type="project" value="UniProtKB-KW"/>
</dbReference>
<gene>
    <name evidence="12" type="ORF">HK107_08240</name>
</gene>
<dbReference type="SMART" id="SM00091">
    <property type="entry name" value="PAS"/>
    <property type="match status" value="6"/>
</dbReference>
<dbReference type="Pfam" id="PF00015">
    <property type="entry name" value="MCPsignal"/>
    <property type="match status" value="1"/>
</dbReference>
<reference evidence="12 13" key="1">
    <citation type="submission" date="2020-05" db="EMBL/GenBank/DDBJ databases">
        <title>Parvularcula mediterraneae sp. nov., isolated from polypropylene straw from shallow seawater of the seashore of Laganas in Zakynthos island, Greece.</title>
        <authorList>
            <person name="Szabo I."/>
            <person name="Al-Omari J."/>
            <person name="Rado J."/>
            <person name="Szerdahelyi G.S."/>
        </authorList>
    </citation>
    <scope>NUCLEOTIDE SEQUENCE [LARGE SCALE GENOMIC DNA]</scope>
    <source>
        <strain evidence="12 13">ZS-1/3</strain>
    </source>
</reference>
<comment type="subcellular location">
    <subcellularLocation>
        <location evidence="1">Membrane</location>
    </subcellularLocation>
</comment>
<dbReference type="InterPro" id="IPR001610">
    <property type="entry name" value="PAC"/>
</dbReference>
<dbReference type="InterPro" id="IPR013655">
    <property type="entry name" value="PAS_fold_3"/>
</dbReference>
<feature type="domain" description="HAMP" evidence="11">
    <location>
        <begin position="892"/>
        <end position="944"/>
    </location>
</feature>
<dbReference type="InterPro" id="IPR004089">
    <property type="entry name" value="MCPsignal_dom"/>
</dbReference>
<feature type="transmembrane region" description="Helical" evidence="7">
    <location>
        <begin position="12"/>
        <end position="29"/>
    </location>
</feature>
<feature type="transmembrane region" description="Helical" evidence="7">
    <location>
        <begin position="35"/>
        <end position="54"/>
    </location>
</feature>
<dbReference type="Proteomes" id="UP000536835">
    <property type="component" value="Unassembled WGS sequence"/>
</dbReference>
<dbReference type="InterPro" id="IPR051310">
    <property type="entry name" value="MCP_chemotaxis"/>
</dbReference>
<feature type="coiled-coil region" evidence="5">
    <location>
        <begin position="809"/>
        <end position="836"/>
    </location>
</feature>
<dbReference type="SMART" id="SM00283">
    <property type="entry name" value="MA"/>
    <property type="match status" value="1"/>
</dbReference>
<feature type="domain" description="PAS" evidence="9">
    <location>
        <begin position="460"/>
        <end position="507"/>
    </location>
</feature>
<dbReference type="Gene3D" id="3.30.450.20">
    <property type="entry name" value="PAS domain"/>
    <property type="match status" value="6"/>
</dbReference>
<evidence type="ECO:0000259" key="8">
    <source>
        <dbReference type="PROSITE" id="PS50111"/>
    </source>
</evidence>
<keyword evidence="4" id="KW-0807">Transducer</keyword>
<dbReference type="CDD" id="cd11386">
    <property type="entry name" value="MCP_signal"/>
    <property type="match status" value="1"/>
</dbReference>
<dbReference type="GO" id="GO:0007165">
    <property type="term" value="P:signal transduction"/>
    <property type="evidence" value="ECO:0007669"/>
    <property type="project" value="UniProtKB-KW"/>
</dbReference>
<organism evidence="12 13">
    <name type="scientific">Parvularcula mediterranea</name>
    <dbReference type="NCBI Taxonomy" id="2732508"/>
    <lineage>
        <taxon>Bacteria</taxon>
        <taxon>Pseudomonadati</taxon>
        <taxon>Pseudomonadota</taxon>
        <taxon>Alphaproteobacteria</taxon>
        <taxon>Parvularculales</taxon>
        <taxon>Parvularculaceae</taxon>
        <taxon>Parvularcula</taxon>
    </lineage>
</organism>
<dbReference type="SMART" id="SM00304">
    <property type="entry name" value="HAMP"/>
    <property type="match status" value="2"/>
</dbReference>
<comment type="caution">
    <text evidence="12">The sequence shown here is derived from an EMBL/GenBank/DDBJ whole genome shotgun (WGS) entry which is preliminary data.</text>
</comment>
<dbReference type="EMBL" id="JABFCX010000002">
    <property type="protein sequence ID" value="NNU16308.1"/>
    <property type="molecule type" value="Genomic_DNA"/>
</dbReference>
<keyword evidence="2" id="KW-0145">Chemotaxis</keyword>
<feature type="domain" description="Methyl-accepting transducer" evidence="8">
    <location>
        <begin position="949"/>
        <end position="1178"/>
    </location>
</feature>
<evidence type="ECO:0000259" key="10">
    <source>
        <dbReference type="PROSITE" id="PS50113"/>
    </source>
</evidence>
<dbReference type="PROSITE" id="PS50113">
    <property type="entry name" value="PAC"/>
    <property type="match status" value="1"/>
</dbReference>
<keyword evidence="7" id="KW-1133">Transmembrane helix</keyword>
<evidence type="ECO:0000256" key="3">
    <source>
        <dbReference type="ARBA" id="ARBA00029447"/>
    </source>
</evidence>
<dbReference type="PROSITE" id="PS50111">
    <property type="entry name" value="CHEMOTAXIS_TRANSDUC_2"/>
    <property type="match status" value="1"/>
</dbReference>
<proteinExistence type="inferred from homology"/>
<dbReference type="InterPro" id="IPR003660">
    <property type="entry name" value="HAMP_dom"/>
</dbReference>
<dbReference type="PRINTS" id="PR00260">
    <property type="entry name" value="CHEMTRNSDUCR"/>
</dbReference>
<comment type="similarity">
    <text evidence="3">Belongs to the methyl-accepting chemotaxis (MCP) protein family.</text>
</comment>
<dbReference type="NCBIfam" id="TIGR00229">
    <property type="entry name" value="sensory_box"/>
    <property type="match status" value="4"/>
</dbReference>
<dbReference type="PROSITE" id="PS50112">
    <property type="entry name" value="PAS"/>
    <property type="match status" value="2"/>
</dbReference>
<evidence type="ECO:0000313" key="13">
    <source>
        <dbReference type="Proteomes" id="UP000536835"/>
    </source>
</evidence>
<dbReference type="CDD" id="cd00130">
    <property type="entry name" value="PAS"/>
    <property type="match status" value="4"/>
</dbReference>
<dbReference type="InterPro" id="IPR000700">
    <property type="entry name" value="PAS-assoc_C"/>
</dbReference>
<evidence type="ECO:0000313" key="12">
    <source>
        <dbReference type="EMBL" id="NNU16308.1"/>
    </source>
</evidence>
<feature type="domain" description="HAMP" evidence="11">
    <location>
        <begin position="833"/>
        <end position="885"/>
    </location>
</feature>
<dbReference type="InterPro" id="IPR004090">
    <property type="entry name" value="Chemotax_Me-accpt_rcpt"/>
</dbReference>
<feature type="coiled-coil region" evidence="5">
    <location>
        <begin position="71"/>
        <end position="98"/>
    </location>
</feature>
<dbReference type="GO" id="GO:0004888">
    <property type="term" value="F:transmembrane signaling receptor activity"/>
    <property type="evidence" value="ECO:0007669"/>
    <property type="project" value="InterPro"/>
</dbReference>
<keyword evidence="7" id="KW-0812">Transmembrane</keyword>
<dbReference type="Pfam" id="PF08448">
    <property type="entry name" value="PAS_4"/>
    <property type="match status" value="4"/>
</dbReference>
<dbReference type="AlphaFoldDB" id="A0A7Y3RLI6"/>
<dbReference type="PANTHER" id="PTHR43531">
    <property type="entry name" value="PROTEIN ICFG"/>
    <property type="match status" value="1"/>
</dbReference>
<dbReference type="RefSeq" id="WP_173198417.1">
    <property type="nucleotide sequence ID" value="NZ_JABFCX010000002.1"/>
</dbReference>
<dbReference type="FunFam" id="1.10.287.950:FF:000001">
    <property type="entry name" value="Methyl-accepting chemotaxis sensory transducer"/>
    <property type="match status" value="1"/>
</dbReference>
<evidence type="ECO:0000259" key="11">
    <source>
        <dbReference type="PROSITE" id="PS50885"/>
    </source>
</evidence>
<evidence type="ECO:0000256" key="6">
    <source>
        <dbReference type="SAM" id="MobiDB-lite"/>
    </source>
</evidence>
<feature type="region of interest" description="Disordered" evidence="6">
    <location>
        <begin position="1200"/>
        <end position="1251"/>
    </location>
</feature>
<evidence type="ECO:0000256" key="5">
    <source>
        <dbReference type="SAM" id="Coils"/>
    </source>
</evidence>
<feature type="domain" description="PAC" evidence="10">
    <location>
        <begin position="414"/>
        <end position="466"/>
    </location>
</feature>
<feature type="compositionally biased region" description="Acidic residues" evidence="6">
    <location>
        <begin position="1241"/>
        <end position="1251"/>
    </location>
</feature>
<dbReference type="Pfam" id="PF08447">
    <property type="entry name" value="PAS_3"/>
    <property type="match status" value="2"/>
</dbReference>
<sequence length="1251" mass="133778">MQERFASANGGAAIAGFIAFVSVVVMAFAGTSTLFLILAGLGSAGALVLGIVAMNRAGSAAAKSSEVAAQAKEAEAALATAHAERDAVQADAEAASAEAAEQGALLEAVGRTQGWISFDLDAKVLEANEVFLGAMGYSADEIKGLPHSTFCDPAYASSREYDAFWGRLKAGEAVTGKFTRFAKDGSEVIIRAAYNPVVGEDGAPKKFVKFLTVVTKEERTAQEAARKGVAFEKTSVATVIVDAEQRIIDANDAFLALVSEQSEAFAERWSGIARGSMVGETLHVAGADLSAQAGLFAEGRHTDDLDAGERKFSINAAPVFSKKGDYEGSVVEWRDVTASLTRDALLKAFDTTQALIEFSVDGTIRDANDNFLAAVGYEKDEIVGQHHRMFVTADDARSDEYRAFWNKLAEGEAQSGRFERVSKDGEAVWLQATYIPVKDRSGKVFKIVKSAADITASEVAERDRVAVLEAVDRTQAVIEFDLEGRILRANDAFLSTVGYSLDEIVGEHHRIFVDSAYAASNEYRAFWEKLASGEYDAGRYERLGKNGDTIVIQAAYNPIFDASGKPVRVMKFATDITEVESLAREAIFKGSAFQQSAAPMIVVARDGSVEHVNEAAKGFFGSRTEAFGTAFDEITGAAIGDLHADLAGVVGRVASTDEHPLVIDSDAGELKICISASPIADEAGEVIGSVLQWEDVTEARVSVGMIQAFGQSQALIEFSPEGVIEKANANFLDAVGYSEEQVVGQHHRMFVTEEYAQSSEYRDFWAALARGESSAGKYERVRNGGEPLFLQATYTPITDAHGVVYKVVKSAADITAMELQAQADEAERQRQDDVQERVVTMLAEGLDRLSDGDFGFEILDHFPEEYQQLRYDFNAAVTKLRNSEEQREVIASEQNHVVERLATALEELSEGVLTCQIDDAFSGQYEKLRVDFNGAIAQLRDVMGSIAETATHISTGAGQITLAADDLSKRTENQAATLEETAAALDEITSTVRQTADGAKEVNTVATDTRAEAQESGEVVRSAVSAMGEIEKSSTQISQIIGVIDDIAFQTNLLALNAGVEAARAGDAGRGFAVVAQEVRALAQRSSDAAKEIKELISTSSEQVSRGVDLVGRAGEALGEIVGRVENVSALVSEIAASAQEQSISLAEVNAAMNKMDQVTQQNAAMVEESTAASHTLAEASGKLIEKVGHFETGVKIETAKTAAPRAAEPADEEEAATPPPVHQQREAAQAFFAGAGGAAEELDDDNWEEF</sequence>
<keyword evidence="7" id="KW-0472">Membrane</keyword>
<dbReference type="InterPro" id="IPR035965">
    <property type="entry name" value="PAS-like_dom_sf"/>
</dbReference>
<name>A0A7Y3RLI6_9PROT</name>
<dbReference type="SMART" id="SM00086">
    <property type="entry name" value="PAC"/>
    <property type="match status" value="4"/>
</dbReference>
<evidence type="ECO:0000256" key="7">
    <source>
        <dbReference type="SAM" id="Phobius"/>
    </source>
</evidence>
<feature type="domain" description="PAS" evidence="9">
    <location>
        <begin position="341"/>
        <end position="385"/>
    </location>
</feature>
<keyword evidence="13" id="KW-1185">Reference proteome</keyword>
<accession>A0A7Y3RLI6</accession>
<dbReference type="PANTHER" id="PTHR43531:SF11">
    <property type="entry name" value="METHYL-ACCEPTING CHEMOTAXIS PROTEIN 3"/>
    <property type="match status" value="1"/>
</dbReference>
<dbReference type="InterPro" id="IPR013656">
    <property type="entry name" value="PAS_4"/>
</dbReference>
<evidence type="ECO:0000256" key="4">
    <source>
        <dbReference type="PROSITE-ProRule" id="PRU00284"/>
    </source>
</evidence>
<keyword evidence="5" id="KW-0175">Coiled coil</keyword>
<dbReference type="Gene3D" id="1.10.287.950">
    <property type="entry name" value="Methyl-accepting chemotaxis protein"/>
    <property type="match status" value="1"/>
</dbReference>
<dbReference type="SUPFAM" id="SSF58104">
    <property type="entry name" value="Methyl-accepting chemotaxis protein (MCP) signaling domain"/>
    <property type="match status" value="1"/>
</dbReference>
<dbReference type="GO" id="GO:0016020">
    <property type="term" value="C:membrane"/>
    <property type="evidence" value="ECO:0007669"/>
    <property type="project" value="UniProtKB-SubCell"/>
</dbReference>